<accession>A0A6V8LQF8</accession>
<reference evidence="2 3" key="1">
    <citation type="submission" date="2020-03" db="EMBL/GenBank/DDBJ databases">
        <title>Whole genome shotgun sequence of Phytohabitans rumicis NBRC 108638.</title>
        <authorList>
            <person name="Komaki H."/>
            <person name="Tamura T."/>
        </authorList>
    </citation>
    <scope>NUCLEOTIDE SEQUENCE [LARGE SCALE GENOMIC DNA]</scope>
    <source>
        <strain evidence="2 3">NBRC 108638</strain>
    </source>
</reference>
<dbReference type="InterPro" id="IPR029068">
    <property type="entry name" value="Glyas_Bleomycin-R_OHBP_Dase"/>
</dbReference>
<dbReference type="InterPro" id="IPR037523">
    <property type="entry name" value="VOC_core"/>
</dbReference>
<organism evidence="2 3">
    <name type="scientific">Phytohabitans rumicis</name>
    <dbReference type="NCBI Taxonomy" id="1076125"/>
    <lineage>
        <taxon>Bacteria</taxon>
        <taxon>Bacillati</taxon>
        <taxon>Actinomycetota</taxon>
        <taxon>Actinomycetes</taxon>
        <taxon>Micromonosporales</taxon>
        <taxon>Micromonosporaceae</taxon>
    </lineage>
</organism>
<dbReference type="SUPFAM" id="SSF54593">
    <property type="entry name" value="Glyoxalase/Bleomycin resistance protein/Dihydroxybiphenyl dioxygenase"/>
    <property type="match status" value="1"/>
</dbReference>
<keyword evidence="3" id="KW-1185">Reference proteome</keyword>
<sequence>MKALGLNPILNVTNLQESFRWFGMIGWQKAWDWGDPPTFGAVRSGHCEIFLCEGGQGGRGRGEATATFGPDGDQTGDRGVWMSIWVDDVDAVHQQCLAGGIEVTWPPTDHPWGVREMHIRHPDGHVFRISRGAQHDHDHPHGHDHGHEH</sequence>
<gene>
    <name evidence="2" type="ORF">Prum_099890</name>
</gene>
<dbReference type="AlphaFoldDB" id="A0A6V8LQF8"/>
<dbReference type="EMBL" id="BLPG01000002">
    <property type="protein sequence ID" value="GFJ96347.1"/>
    <property type="molecule type" value="Genomic_DNA"/>
</dbReference>
<feature type="domain" description="VOC" evidence="1">
    <location>
        <begin position="3"/>
        <end position="132"/>
    </location>
</feature>
<comment type="caution">
    <text evidence="2">The sequence shown here is derived from an EMBL/GenBank/DDBJ whole genome shotgun (WGS) entry which is preliminary data.</text>
</comment>
<evidence type="ECO:0000313" key="2">
    <source>
        <dbReference type="EMBL" id="GFJ96347.1"/>
    </source>
</evidence>
<dbReference type="RefSeq" id="WP_173085980.1">
    <property type="nucleotide sequence ID" value="NZ_BAABJB010000072.1"/>
</dbReference>
<protein>
    <recommendedName>
        <fullName evidence="1">VOC domain-containing protein</fullName>
    </recommendedName>
</protein>
<reference evidence="2 3" key="2">
    <citation type="submission" date="2020-03" db="EMBL/GenBank/DDBJ databases">
        <authorList>
            <person name="Ichikawa N."/>
            <person name="Kimura A."/>
            <person name="Kitahashi Y."/>
            <person name="Uohara A."/>
        </authorList>
    </citation>
    <scope>NUCLEOTIDE SEQUENCE [LARGE SCALE GENOMIC DNA]</scope>
    <source>
        <strain evidence="2 3">NBRC 108638</strain>
    </source>
</reference>
<proteinExistence type="predicted"/>
<dbReference type="Proteomes" id="UP000482960">
    <property type="component" value="Unassembled WGS sequence"/>
</dbReference>
<dbReference type="InterPro" id="IPR004360">
    <property type="entry name" value="Glyas_Fos-R_dOase_dom"/>
</dbReference>
<dbReference type="CDD" id="cd16355">
    <property type="entry name" value="VOC_like"/>
    <property type="match status" value="1"/>
</dbReference>
<dbReference type="PROSITE" id="PS51819">
    <property type="entry name" value="VOC"/>
    <property type="match status" value="1"/>
</dbReference>
<evidence type="ECO:0000313" key="3">
    <source>
        <dbReference type="Proteomes" id="UP000482960"/>
    </source>
</evidence>
<dbReference type="Gene3D" id="3.10.180.10">
    <property type="entry name" value="2,3-Dihydroxybiphenyl 1,2-Dioxygenase, domain 1"/>
    <property type="match status" value="1"/>
</dbReference>
<dbReference type="Pfam" id="PF00903">
    <property type="entry name" value="Glyoxalase"/>
    <property type="match status" value="1"/>
</dbReference>
<evidence type="ECO:0000259" key="1">
    <source>
        <dbReference type="PROSITE" id="PS51819"/>
    </source>
</evidence>
<name>A0A6V8LQF8_9ACTN</name>